<evidence type="ECO:0000256" key="4">
    <source>
        <dbReference type="ARBA" id="ARBA00022801"/>
    </source>
</evidence>
<dbReference type="eggNOG" id="COG1502">
    <property type="taxonomic scope" value="Bacteria"/>
</dbReference>
<reference evidence="9" key="2">
    <citation type="submission" date="2012-09" db="EMBL/GenBank/DDBJ databases">
        <title>The complete sequence of Psychroflexus torquis an extreme psychrophile from sea-ice that is stimulated by light.</title>
        <authorList>
            <person name="Feng S."/>
            <person name="Powell S.M."/>
            <person name="Bowman J.P."/>
        </authorList>
    </citation>
    <scope>NUCLEOTIDE SEQUENCE [LARGE SCALE GENOMIC DNA]</scope>
    <source>
        <strain evidence="9">ATCC 700755</strain>
    </source>
</reference>
<dbReference type="InterPro" id="IPR036869">
    <property type="entry name" value="J_dom_sf"/>
</dbReference>
<dbReference type="InterPro" id="IPR025202">
    <property type="entry name" value="PLD-like_dom"/>
</dbReference>
<dbReference type="InterPro" id="IPR001623">
    <property type="entry name" value="DnaJ_domain"/>
</dbReference>
<dbReference type="Pfam" id="PF00226">
    <property type="entry name" value="DnaJ"/>
    <property type="match status" value="1"/>
</dbReference>
<keyword evidence="4" id="KW-0378">Hydrolase</keyword>
<sequence length="455" mass="53886">MVIESLFENISARLKQELWKADKSIYIAMAWFTNVDIFNVIKNKARSGCTIKIIVNDDDINKSTIDFDKFNEDNLEIFKVKSIGNLMHHKFCVIDNKTVISGSYNWSNKADSNFENIIINQNDNVLASQFINEFNNILRKHFPDHTINKADDPFDKIILRMEILKNQILLGDSNELKNNLVIIEEYNKTSNINLDKLIDLIKKKKYTRANIEIQDFISNSRKLVSFNNPIISSLELEIKYLENQLTAFESERIELEKIILEFQNRHAIELGEIILEILKLKKNKHRNNQEKFKQAERDEERYQEQYNFEKKNEIIKLSNEQKSEIKKKFRKATFLCHPDKVNDEFKELAEEYFVKLKSAYDLNDLGRVCEILSELESNNFLKLNSEKITEVDLLNLKTSKLKRQIEHIQNEIISIKKSKTYQIVYQIKDWDEYFQETKLKLKNELDYLNKEISNS</sequence>
<dbReference type="AlphaFoldDB" id="K4IGQ7"/>
<dbReference type="eggNOG" id="COG2214">
    <property type="taxonomic scope" value="Bacteria"/>
</dbReference>
<dbReference type="GO" id="GO:0016891">
    <property type="term" value="F:RNA endonuclease activity producing 5'-phosphomonoesters, hydrolytic mechanism"/>
    <property type="evidence" value="ECO:0007669"/>
    <property type="project" value="TreeGrafter"/>
</dbReference>
<evidence type="ECO:0000256" key="6">
    <source>
        <dbReference type="ARBA" id="ARBA00023098"/>
    </source>
</evidence>
<evidence type="ECO:0000256" key="3">
    <source>
        <dbReference type="ARBA" id="ARBA00012027"/>
    </source>
</evidence>
<comment type="catalytic activity">
    <reaction evidence="1">
        <text>a 1,2-diacyl-sn-glycero-3-phosphocholine + H2O = a 1,2-diacyl-sn-glycero-3-phosphate + choline + H(+)</text>
        <dbReference type="Rhea" id="RHEA:14445"/>
        <dbReference type="ChEBI" id="CHEBI:15354"/>
        <dbReference type="ChEBI" id="CHEBI:15377"/>
        <dbReference type="ChEBI" id="CHEBI:15378"/>
        <dbReference type="ChEBI" id="CHEBI:57643"/>
        <dbReference type="ChEBI" id="CHEBI:58608"/>
        <dbReference type="EC" id="3.1.4.4"/>
    </reaction>
</comment>
<dbReference type="Gene3D" id="1.10.287.110">
    <property type="entry name" value="DnaJ domain"/>
    <property type="match status" value="1"/>
</dbReference>
<accession>K4IGQ7</accession>
<dbReference type="SUPFAM" id="SSF56024">
    <property type="entry name" value="Phospholipase D/nuclease"/>
    <property type="match status" value="1"/>
</dbReference>
<dbReference type="GO" id="GO:0006793">
    <property type="term" value="P:phosphorus metabolic process"/>
    <property type="evidence" value="ECO:0007669"/>
    <property type="project" value="UniProtKB-ARBA"/>
</dbReference>
<dbReference type="Pfam" id="PF13091">
    <property type="entry name" value="PLDc_2"/>
    <property type="match status" value="1"/>
</dbReference>
<dbReference type="OrthoDB" id="9762009at2"/>
<dbReference type="PANTHER" id="PTHR43856">
    <property type="entry name" value="CARDIOLIPIN HYDROLASE"/>
    <property type="match status" value="1"/>
</dbReference>
<proteinExistence type="inferred from homology"/>
<reference evidence="9" key="1">
    <citation type="submission" date="2006-03" db="EMBL/GenBank/DDBJ databases">
        <authorList>
            <person name="Bowman J."/>
            <person name="Ferriera S."/>
            <person name="Johnson J."/>
            <person name="Kravitz S."/>
            <person name="Halpern A."/>
            <person name="Remington K."/>
            <person name="Beeson K."/>
            <person name="Tran B."/>
            <person name="Rogers Y.-H."/>
            <person name="Friedman R."/>
            <person name="Venter J.C."/>
        </authorList>
    </citation>
    <scope>NUCLEOTIDE SEQUENCE [LARGE SCALE GENOMIC DNA]</scope>
    <source>
        <strain evidence="9">ATCC 700755</strain>
    </source>
</reference>
<gene>
    <name evidence="9" type="ordered locus">P700755_002788</name>
</gene>
<protein>
    <recommendedName>
        <fullName evidence="3">phospholipase D</fullName>
        <ecNumber evidence="3">3.1.4.4</ecNumber>
    </recommendedName>
</protein>
<evidence type="ECO:0000313" key="9">
    <source>
        <dbReference type="EMBL" id="AFU69514.1"/>
    </source>
</evidence>
<dbReference type="CDD" id="cd06257">
    <property type="entry name" value="DnaJ"/>
    <property type="match status" value="1"/>
</dbReference>
<keyword evidence="10" id="KW-1185">Reference proteome</keyword>
<comment type="similarity">
    <text evidence="2">Belongs to the phospholipase D family.</text>
</comment>
<dbReference type="PANTHER" id="PTHR43856:SF1">
    <property type="entry name" value="MITOCHONDRIAL CARDIOLIPIN HYDROLASE"/>
    <property type="match status" value="1"/>
</dbReference>
<dbReference type="InterPro" id="IPR001736">
    <property type="entry name" value="PLipase_D/transphosphatidylase"/>
</dbReference>
<evidence type="ECO:0000259" key="8">
    <source>
        <dbReference type="PROSITE" id="PS50035"/>
    </source>
</evidence>
<evidence type="ECO:0000313" key="10">
    <source>
        <dbReference type="Proteomes" id="UP000008514"/>
    </source>
</evidence>
<dbReference type="GO" id="GO:0004630">
    <property type="term" value="F:phospholipase D activity"/>
    <property type="evidence" value="ECO:0007669"/>
    <property type="project" value="UniProtKB-EC"/>
</dbReference>
<dbReference type="GO" id="GO:0016042">
    <property type="term" value="P:lipid catabolic process"/>
    <property type="evidence" value="ECO:0007669"/>
    <property type="project" value="UniProtKB-KW"/>
</dbReference>
<keyword evidence="6" id="KW-0443">Lipid metabolism</keyword>
<dbReference type="CDD" id="cd09174">
    <property type="entry name" value="PLDc_Nuc_like_unchar2"/>
    <property type="match status" value="1"/>
</dbReference>
<name>K4IGQ7_PSYTT</name>
<organism evidence="9 10">
    <name type="scientific">Psychroflexus torquis (strain ATCC 700755 / CIP 106069 / ACAM 623)</name>
    <dbReference type="NCBI Taxonomy" id="313595"/>
    <lineage>
        <taxon>Bacteria</taxon>
        <taxon>Pseudomonadati</taxon>
        <taxon>Bacteroidota</taxon>
        <taxon>Flavobacteriia</taxon>
        <taxon>Flavobacteriales</taxon>
        <taxon>Flavobacteriaceae</taxon>
        <taxon>Psychroflexus</taxon>
    </lineage>
</organism>
<dbReference type="KEGG" id="ptq:P700755_002788"/>
<dbReference type="Proteomes" id="UP000008514">
    <property type="component" value="Chromosome"/>
</dbReference>
<evidence type="ECO:0000256" key="7">
    <source>
        <dbReference type="SAM" id="Coils"/>
    </source>
</evidence>
<dbReference type="EMBL" id="CP003879">
    <property type="protein sequence ID" value="AFU69514.1"/>
    <property type="molecule type" value="Genomic_DNA"/>
</dbReference>
<evidence type="ECO:0000256" key="5">
    <source>
        <dbReference type="ARBA" id="ARBA00022963"/>
    </source>
</evidence>
<evidence type="ECO:0000256" key="2">
    <source>
        <dbReference type="ARBA" id="ARBA00008664"/>
    </source>
</evidence>
<feature type="coiled-coil region" evidence="7">
    <location>
        <begin position="231"/>
        <end position="312"/>
    </location>
</feature>
<dbReference type="EC" id="3.1.4.4" evidence="3"/>
<dbReference type="RefSeq" id="WP_015025074.1">
    <property type="nucleotide sequence ID" value="NC_018721.1"/>
</dbReference>
<dbReference type="Gene3D" id="3.30.870.10">
    <property type="entry name" value="Endonuclease Chain A"/>
    <property type="match status" value="1"/>
</dbReference>
<dbReference type="PROSITE" id="PS50035">
    <property type="entry name" value="PLD"/>
    <property type="match status" value="1"/>
</dbReference>
<dbReference type="InterPro" id="IPR051406">
    <property type="entry name" value="PLD_domain"/>
</dbReference>
<dbReference type="HOGENOM" id="CLU_591540_0_0_10"/>
<keyword evidence="5" id="KW-0442">Lipid degradation</keyword>
<feature type="domain" description="PLD phosphodiesterase" evidence="8">
    <location>
        <begin position="83"/>
        <end position="110"/>
    </location>
</feature>
<evidence type="ECO:0000256" key="1">
    <source>
        <dbReference type="ARBA" id="ARBA00000798"/>
    </source>
</evidence>
<keyword evidence="7" id="KW-0175">Coiled coil</keyword>
<dbReference type="SUPFAM" id="SSF46565">
    <property type="entry name" value="Chaperone J-domain"/>
    <property type="match status" value="1"/>
</dbReference>